<gene>
    <name evidence="1" type="ORF">ElyMa_004070900</name>
</gene>
<keyword evidence="2" id="KW-1185">Reference proteome</keyword>
<dbReference type="EMBL" id="BMAT01008276">
    <property type="protein sequence ID" value="GFR81493.1"/>
    <property type="molecule type" value="Genomic_DNA"/>
</dbReference>
<proteinExistence type="predicted"/>
<accession>A0AAV4G7K1</accession>
<protein>
    <submittedName>
        <fullName evidence="1">Uncharacterized protein</fullName>
    </submittedName>
</protein>
<sequence>MAVIHEPIEVIASTHTIKYFHISMGKKSSNVLINPVCDLTLKRVQMILTNTSVMPKAKKPMLEGDLKPTLKKTKTTTLLASDEKP</sequence>
<name>A0AAV4G7K1_9GAST</name>
<reference evidence="1 2" key="1">
    <citation type="journal article" date="2021" name="Elife">
        <title>Chloroplast acquisition without the gene transfer in kleptoplastic sea slugs, Plakobranchus ocellatus.</title>
        <authorList>
            <person name="Maeda T."/>
            <person name="Takahashi S."/>
            <person name="Yoshida T."/>
            <person name="Shimamura S."/>
            <person name="Takaki Y."/>
            <person name="Nagai Y."/>
            <person name="Toyoda A."/>
            <person name="Suzuki Y."/>
            <person name="Arimoto A."/>
            <person name="Ishii H."/>
            <person name="Satoh N."/>
            <person name="Nishiyama T."/>
            <person name="Hasebe M."/>
            <person name="Maruyama T."/>
            <person name="Minagawa J."/>
            <person name="Obokata J."/>
            <person name="Shigenobu S."/>
        </authorList>
    </citation>
    <scope>NUCLEOTIDE SEQUENCE [LARGE SCALE GENOMIC DNA]</scope>
</reference>
<comment type="caution">
    <text evidence="1">The sequence shown here is derived from an EMBL/GenBank/DDBJ whole genome shotgun (WGS) entry which is preliminary data.</text>
</comment>
<organism evidence="1 2">
    <name type="scientific">Elysia marginata</name>
    <dbReference type="NCBI Taxonomy" id="1093978"/>
    <lineage>
        <taxon>Eukaryota</taxon>
        <taxon>Metazoa</taxon>
        <taxon>Spiralia</taxon>
        <taxon>Lophotrochozoa</taxon>
        <taxon>Mollusca</taxon>
        <taxon>Gastropoda</taxon>
        <taxon>Heterobranchia</taxon>
        <taxon>Euthyneura</taxon>
        <taxon>Panpulmonata</taxon>
        <taxon>Sacoglossa</taxon>
        <taxon>Placobranchoidea</taxon>
        <taxon>Plakobranchidae</taxon>
        <taxon>Elysia</taxon>
    </lineage>
</organism>
<evidence type="ECO:0000313" key="2">
    <source>
        <dbReference type="Proteomes" id="UP000762676"/>
    </source>
</evidence>
<evidence type="ECO:0000313" key="1">
    <source>
        <dbReference type="EMBL" id="GFR81493.1"/>
    </source>
</evidence>
<dbReference type="AlphaFoldDB" id="A0AAV4G7K1"/>
<dbReference type="Proteomes" id="UP000762676">
    <property type="component" value="Unassembled WGS sequence"/>
</dbReference>